<dbReference type="AlphaFoldDB" id="A0A1W0A7A6"/>
<evidence type="ECO:0000313" key="3">
    <source>
        <dbReference type="Proteomes" id="UP000243217"/>
    </source>
</evidence>
<name>A0A1W0A7A6_9STRA</name>
<keyword evidence="3" id="KW-1185">Reference proteome</keyword>
<feature type="non-terminal residue" evidence="2">
    <location>
        <position position="206"/>
    </location>
</feature>
<sequence length="206" mass="21300">MASSKRFSIIPCKWSKVLPAAVSFDNGCVVRGASPLFSTNESAAATTGIAKKLATYARAFVKANLSAGNPFKATRNTGATTTSAKVIALPTKNEVALIFPSITLDKAALSDPASATRSVRSSHSTKSSTARSSNASFPALDATYRQMLLAVLSVSSPTANFGVVDGVGALRSSKEAPVSLSATMHLSTRSLKVPTMSSIASEDALR</sequence>
<organism evidence="2 3">
    <name type="scientific">Thraustotheca clavata</name>
    <dbReference type="NCBI Taxonomy" id="74557"/>
    <lineage>
        <taxon>Eukaryota</taxon>
        <taxon>Sar</taxon>
        <taxon>Stramenopiles</taxon>
        <taxon>Oomycota</taxon>
        <taxon>Saprolegniomycetes</taxon>
        <taxon>Saprolegniales</taxon>
        <taxon>Achlyaceae</taxon>
        <taxon>Thraustotheca</taxon>
    </lineage>
</organism>
<protein>
    <submittedName>
        <fullName evidence="2">Uncharacterized protein</fullName>
    </submittedName>
</protein>
<dbReference type="Proteomes" id="UP000243217">
    <property type="component" value="Unassembled WGS sequence"/>
</dbReference>
<feature type="region of interest" description="Disordered" evidence="1">
    <location>
        <begin position="113"/>
        <end position="133"/>
    </location>
</feature>
<proteinExistence type="predicted"/>
<comment type="caution">
    <text evidence="2">The sequence shown here is derived from an EMBL/GenBank/DDBJ whole genome shotgun (WGS) entry which is preliminary data.</text>
</comment>
<gene>
    <name evidence="2" type="ORF">THRCLA_01774</name>
</gene>
<reference evidence="2 3" key="1">
    <citation type="journal article" date="2014" name="Genome Biol. Evol.">
        <title>The secreted proteins of Achlya hypogyna and Thraustotheca clavata identify the ancestral oomycete secretome and reveal gene acquisitions by horizontal gene transfer.</title>
        <authorList>
            <person name="Misner I."/>
            <person name="Blouin N."/>
            <person name="Leonard G."/>
            <person name="Richards T.A."/>
            <person name="Lane C.E."/>
        </authorList>
    </citation>
    <scope>NUCLEOTIDE SEQUENCE [LARGE SCALE GENOMIC DNA]</scope>
    <source>
        <strain evidence="2 3">ATCC 34112</strain>
    </source>
</reference>
<dbReference type="EMBL" id="JNBS01000368">
    <property type="protein sequence ID" value="OQS06166.1"/>
    <property type="molecule type" value="Genomic_DNA"/>
</dbReference>
<accession>A0A1W0A7A6</accession>
<evidence type="ECO:0000256" key="1">
    <source>
        <dbReference type="SAM" id="MobiDB-lite"/>
    </source>
</evidence>
<feature type="compositionally biased region" description="Low complexity" evidence="1">
    <location>
        <begin position="116"/>
        <end position="133"/>
    </location>
</feature>
<evidence type="ECO:0000313" key="2">
    <source>
        <dbReference type="EMBL" id="OQS06166.1"/>
    </source>
</evidence>